<evidence type="ECO:0000256" key="2">
    <source>
        <dbReference type="ARBA" id="ARBA00012961"/>
    </source>
</evidence>
<evidence type="ECO:0000256" key="7">
    <source>
        <dbReference type="ARBA" id="ARBA00022840"/>
    </source>
</evidence>
<dbReference type="HAMAP" id="MF_00328">
    <property type="entry name" value="Guanylate_kinase"/>
    <property type="match status" value="1"/>
</dbReference>
<keyword evidence="7 9" id="KW-0067">ATP-binding</keyword>
<dbReference type="CDD" id="cd00071">
    <property type="entry name" value="GMPK"/>
    <property type="match status" value="1"/>
</dbReference>
<feature type="binding site" evidence="9">
    <location>
        <begin position="21"/>
        <end position="28"/>
    </location>
    <ligand>
        <name>ATP</name>
        <dbReference type="ChEBI" id="CHEBI:30616"/>
    </ligand>
</feature>
<dbReference type="InterPro" id="IPR008144">
    <property type="entry name" value="Guanylate_kin-like_dom"/>
</dbReference>
<evidence type="ECO:0000256" key="1">
    <source>
        <dbReference type="ARBA" id="ARBA00005790"/>
    </source>
</evidence>
<sequence length="224" mass="25172">MTSAGIGIHEKYFGNIFMVIAPSGAGKSTLVSALLAQDSQISLSVSCTTRPPRSNEKEGINYYFISIEEFQCRKKSGEFLESAKVHGNYYATSRLLIEEHMRKKGKDVLLEIDWQGALQVRKHFANAIGIFILPPSIDALEKRLKSRGTDECSVINRRLLAAGREMAHAPEADFIVINEDFQRALSDLQAVVTSTRLHFDSQRERHEKLFIELGIHSLTSETNF</sequence>
<dbReference type="PROSITE" id="PS50052">
    <property type="entry name" value="GUANYLATE_KINASE_2"/>
    <property type="match status" value="1"/>
</dbReference>
<evidence type="ECO:0000256" key="6">
    <source>
        <dbReference type="ARBA" id="ARBA00022777"/>
    </source>
</evidence>
<comment type="catalytic activity">
    <reaction evidence="9">
        <text>GMP + ATP = GDP + ADP</text>
        <dbReference type="Rhea" id="RHEA:20780"/>
        <dbReference type="ChEBI" id="CHEBI:30616"/>
        <dbReference type="ChEBI" id="CHEBI:58115"/>
        <dbReference type="ChEBI" id="CHEBI:58189"/>
        <dbReference type="ChEBI" id="CHEBI:456216"/>
        <dbReference type="EC" id="2.7.4.8"/>
    </reaction>
</comment>
<evidence type="ECO:0000256" key="3">
    <source>
        <dbReference type="ARBA" id="ARBA00016296"/>
    </source>
</evidence>
<dbReference type="PROSITE" id="PS00856">
    <property type="entry name" value="GUANYLATE_KINASE_1"/>
    <property type="match status" value="1"/>
</dbReference>
<dbReference type="SUPFAM" id="SSF52540">
    <property type="entry name" value="P-loop containing nucleoside triphosphate hydrolases"/>
    <property type="match status" value="1"/>
</dbReference>
<proteinExistence type="inferred from homology"/>
<evidence type="ECO:0000313" key="11">
    <source>
        <dbReference type="EMBL" id="PSB91991.1"/>
    </source>
</evidence>
<evidence type="ECO:0000256" key="9">
    <source>
        <dbReference type="HAMAP-Rule" id="MF_00328"/>
    </source>
</evidence>
<dbReference type="EMBL" id="MUHY01000001">
    <property type="protein sequence ID" value="PSB91991.1"/>
    <property type="molecule type" value="Genomic_DNA"/>
</dbReference>
<dbReference type="Gene3D" id="3.40.50.300">
    <property type="entry name" value="P-loop containing nucleotide triphosphate hydrolases"/>
    <property type="match status" value="1"/>
</dbReference>
<keyword evidence="6 9" id="KW-0418">Kinase</keyword>
<comment type="function">
    <text evidence="9">Essential for recycling GMP and indirectly, cGMP.</text>
</comment>
<protein>
    <recommendedName>
        <fullName evidence="3 9">Guanylate kinase</fullName>
        <ecNumber evidence="2 9">2.7.4.8</ecNumber>
    </recommendedName>
    <alternativeName>
        <fullName evidence="8 9">GMP kinase</fullName>
    </alternativeName>
</protein>
<keyword evidence="9" id="KW-0963">Cytoplasm</keyword>
<organism evidence="11 12">
    <name type="scientific">Candidatus Pandoraea novymonadis</name>
    <dbReference type="NCBI Taxonomy" id="1808959"/>
    <lineage>
        <taxon>Bacteria</taxon>
        <taxon>Pseudomonadati</taxon>
        <taxon>Pseudomonadota</taxon>
        <taxon>Betaproteobacteria</taxon>
        <taxon>Burkholderiales</taxon>
        <taxon>Burkholderiaceae</taxon>
        <taxon>Pandoraea</taxon>
    </lineage>
</organism>
<dbReference type="Proteomes" id="UP000242660">
    <property type="component" value="Unassembled WGS sequence"/>
</dbReference>
<keyword evidence="4 9" id="KW-0808">Transferase</keyword>
<dbReference type="EC" id="2.7.4.8" evidence="2 9"/>
<keyword evidence="12" id="KW-1185">Reference proteome</keyword>
<evidence type="ECO:0000313" key="12">
    <source>
        <dbReference type="Proteomes" id="UP000242660"/>
    </source>
</evidence>
<dbReference type="InterPro" id="IPR017665">
    <property type="entry name" value="Guanylate_kinase"/>
</dbReference>
<keyword evidence="5 9" id="KW-0547">Nucleotide-binding</keyword>
<comment type="caution">
    <text evidence="11">The sequence shown here is derived from an EMBL/GenBank/DDBJ whole genome shotgun (WGS) entry which is preliminary data.</text>
</comment>
<evidence type="ECO:0000256" key="5">
    <source>
        <dbReference type="ARBA" id="ARBA00022741"/>
    </source>
</evidence>
<evidence type="ECO:0000256" key="4">
    <source>
        <dbReference type="ARBA" id="ARBA00022679"/>
    </source>
</evidence>
<dbReference type="InterPro" id="IPR027417">
    <property type="entry name" value="P-loop_NTPase"/>
</dbReference>
<name>A0ABX5FE94_9BURK</name>
<reference evidence="11 12" key="1">
    <citation type="journal article" date="2017" name="Front. Microbiol.">
        <title>Genome of Ca. Pandoraea novymonadis, an Endosymbiotic Bacterium of the Trypanosomatid Novymonas esmeraldas.</title>
        <authorList>
            <person name="Kostygov A.Y."/>
            <person name="Butenko A."/>
            <person name="Nenarokova A."/>
            <person name="Tashyreva D."/>
            <person name="Flegontov P."/>
            <person name="Lukes J."/>
            <person name="Yurchenko V."/>
        </authorList>
    </citation>
    <scope>NUCLEOTIDE SEQUENCE [LARGE SCALE GENOMIC DNA]</scope>
    <source>
        <strain evidence="11 12">E262</strain>
    </source>
</reference>
<dbReference type="Pfam" id="PF00625">
    <property type="entry name" value="Guanylate_kin"/>
    <property type="match status" value="1"/>
</dbReference>
<dbReference type="PANTHER" id="PTHR23117:SF13">
    <property type="entry name" value="GUANYLATE KINASE"/>
    <property type="match status" value="1"/>
</dbReference>
<evidence type="ECO:0000259" key="10">
    <source>
        <dbReference type="PROSITE" id="PS50052"/>
    </source>
</evidence>
<comment type="subcellular location">
    <subcellularLocation>
        <location evidence="9">Cytoplasm</location>
    </subcellularLocation>
</comment>
<accession>A0ABX5FE94</accession>
<feature type="domain" description="Guanylate kinase-like" evidence="10">
    <location>
        <begin position="14"/>
        <end position="193"/>
    </location>
</feature>
<comment type="similarity">
    <text evidence="1 9">Belongs to the guanylate kinase family.</text>
</comment>
<dbReference type="InterPro" id="IPR020590">
    <property type="entry name" value="Guanylate_kinase_CS"/>
</dbReference>
<dbReference type="PANTHER" id="PTHR23117">
    <property type="entry name" value="GUANYLATE KINASE-RELATED"/>
    <property type="match status" value="1"/>
</dbReference>
<dbReference type="NCBIfam" id="TIGR03263">
    <property type="entry name" value="guanyl_kin"/>
    <property type="match status" value="1"/>
</dbReference>
<evidence type="ECO:0000256" key="8">
    <source>
        <dbReference type="ARBA" id="ARBA00030128"/>
    </source>
</evidence>
<dbReference type="RefSeq" id="WP_106182007.1">
    <property type="nucleotide sequence ID" value="NZ_MUHY01000001.1"/>
</dbReference>
<dbReference type="GO" id="GO:0016301">
    <property type="term" value="F:kinase activity"/>
    <property type="evidence" value="ECO:0007669"/>
    <property type="project" value="UniProtKB-KW"/>
</dbReference>
<dbReference type="SMART" id="SM00072">
    <property type="entry name" value="GuKc"/>
    <property type="match status" value="1"/>
</dbReference>
<dbReference type="InterPro" id="IPR008145">
    <property type="entry name" value="GK/Ca_channel_bsu"/>
</dbReference>
<dbReference type="Gene3D" id="3.30.63.10">
    <property type="entry name" value="Guanylate Kinase phosphate binding domain"/>
    <property type="match status" value="1"/>
</dbReference>
<gene>
    <name evidence="9 11" type="primary">gmk</name>
    <name evidence="11" type="ORF">BZL35_00215</name>
</gene>